<dbReference type="PANTHER" id="PTHR43692">
    <property type="entry name" value="UDP-N-ACETYLMURAMOYLALANINE--D-GLUTAMATE LIGASE"/>
    <property type="match status" value="1"/>
</dbReference>
<keyword evidence="3 7" id="KW-0963">Cytoplasm</keyword>
<evidence type="ECO:0000256" key="5">
    <source>
        <dbReference type="ARBA" id="ARBA00022741"/>
    </source>
</evidence>
<evidence type="ECO:0000259" key="9">
    <source>
        <dbReference type="Pfam" id="PF02875"/>
    </source>
</evidence>
<comment type="subcellular location">
    <subcellularLocation>
        <location evidence="1 7 8">Cytoplasm</location>
    </subcellularLocation>
</comment>
<accession>A0AAE9VV89</accession>
<evidence type="ECO:0000256" key="2">
    <source>
        <dbReference type="ARBA" id="ARBA00004752"/>
    </source>
</evidence>
<dbReference type="InterPro" id="IPR005762">
    <property type="entry name" value="MurD"/>
</dbReference>
<dbReference type="SUPFAM" id="SSF53623">
    <property type="entry name" value="MurD-like peptide ligases, catalytic domain"/>
    <property type="match status" value="1"/>
</dbReference>
<dbReference type="GO" id="GO:0051301">
    <property type="term" value="P:cell division"/>
    <property type="evidence" value="ECO:0007669"/>
    <property type="project" value="UniProtKB-KW"/>
</dbReference>
<sequence length="428" mass="44958">MSLVRFLARHGQAFAVADSRETPPELSTLQREYPQVSVHCGPLSAAQLSAAQVLYVSPGLALSTPALQAAIAQGVSISGDIDLFAQYARAPIVAITGSNAKSTVTTLVGQMFAAAGLKVAIGGNLGVPALDLLDDAVDVYVMELSSFQLETTTHLQARVAVCLNISEDHMDRYDDLQDYIAAKQRVFNAAQALVVNRDDLLSQPQQAHTSVISFGLSQPAAGEFGLREHQGETYLAYGNELLLAVSRLKVRGSHNYANALAALAIGASMALPMAAMLTALQAFAGLEHRCQWLRTRHGVDWYNDSKATNVGAALAAIEGLGADSSGKLVLIAGGDGKGADFSSLQAPVAQYCRAVIVLGRDAEQVAQALAAAVPIERVSSLTAAVQLAAQLAQAGDSVLLAPACASLDMFKSFEERGEKFAQALEELP</sequence>
<evidence type="ECO:0000256" key="6">
    <source>
        <dbReference type="ARBA" id="ARBA00022840"/>
    </source>
</evidence>
<dbReference type="KEGG" id="dce:O6P33_12930"/>
<keyword evidence="6 7" id="KW-0067">ATP-binding</keyword>
<dbReference type="AlphaFoldDB" id="A0AAE9VV89"/>
<dbReference type="NCBIfam" id="TIGR01087">
    <property type="entry name" value="murD"/>
    <property type="match status" value="1"/>
</dbReference>
<dbReference type="Proteomes" id="UP001212189">
    <property type="component" value="Chromosome"/>
</dbReference>
<dbReference type="SUPFAM" id="SSF51984">
    <property type="entry name" value="MurCD N-terminal domain"/>
    <property type="match status" value="1"/>
</dbReference>
<dbReference type="GO" id="GO:0005524">
    <property type="term" value="F:ATP binding"/>
    <property type="evidence" value="ECO:0007669"/>
    <property type="project" value="UniProtKB-UniRule"/>
</dbReference>
<dbReference type="Pfam" id="PF08245">
    <property type="entry name" value="Mur_ligase_M"/>
    <property type="match status" value="1"/>
</dbReference>
<keyword evidence="7 8" id="KW-0573">Peptidoglycan synthesis</keyword>
<dbReference type="SUPFAM" id="SSF53244">
    <property type="entry name" value="MurD-like peptide ligases, peptide-binding domain"/>
    <property type="match status" value="1"/>
</dbReference>
<keyword evidence="4 7" id="KW-0436">Ligase</keyword>
<dbReference type="Pfam" id="PF21799">
    <property type="entry name" value="MurD-like_N"/>
    <property type="match status" value="1"/>
</dbReference>
<keyword evidence="7 8" id="KW-0961">Cell wall biogenesis/degradation</keyword>
<keyword evidence="7 8" id="KW-0133">Cell shape</keyword>
<comment type="similarity">
    <text evidence="7">Belongs to the MurCDEF family.</text>
</comment>
<evidence type="ECO:0000313" key="11">
    <source>
        <dbReference type="EMBL" id="WBE26624.1"/>
    </source>
</evidence>
<keyword evidence="12" id="KW-1185">Reference proteome</keyword>
<comment type="catalytic activity">
    <reaction evidence="7 8">
        <text>UDP-N-acetyl-alpha-D-muramoyl-L-alanine + D-glutamate + ATP = UDP-N-acetyl-alpha-D-muramoyl-L-alanyl-D-glutamate + ADP + phosphate + H(+)</text>
        <dbReference type="Rhea" id="RHEA:16429"/>
        <dbReference type="ChEBI" id="CHEBI:15378"/>
        <dbReference type="ChEBI" id="CHEBI:29986"/>
        <dbReference type="ChEBI" id="CHEBI:30616"/>
        <dbReference type="ChEBI" id="CHEBI:43474"/>
        <dbReference type="ChEBI" id="CHEBI:83898"/>
        <dbReference type="ChEBI" id="CHEBI:83900"/>
        <dbReference type="ChEBI" id="CHEBI:456216"/>
        <dbReference type="EC" id="6.3.2.9"/>
    </reaction>
</comment>
<feature type="domain" description="Mur ligase central" evidence="10">
    <location>
        <begin position="95"/>
        <end position="265"/>
    </location>
</feature>
<protein>
    <recommendedName>
        <fullName evidence="7 8">UDP-N-acetylmuramoylalanine--D-glutamate ligase</fullName>
        <ecNumber evidence="7 8">6.3.2.9</ecNumber>
    </recommendedName>
    <alternativeName>
        <fullName evidence="7">D-glutamic acid-adding enzyme</fullName>
    </alternativeName>
    <alternativeName>
        <fullName evidence="7">UDP-N-acetylmuramoyl-L-alanyl-D-glutamate synthetase</fullName>
    </alternativeName>
</protein>
<dbReference type="Gene3D" id="3.90.190.20">
    <property type="entry name" value="Mur ligase, C-terminal domain"/>
    <property type="match status" value="1"/>
</dbReference>
<evidence type="ECO:0000259" key="10">
    <source>
        <dbReference type="Pfam" id="PF08245"/>
    </source>
</evidence>
<evidence type="ECO:0000256" key="8">
    <source>
        <dbReference type="RuleBase" id="RU003664"/>
    </source>
</evidence>
<dbReference type="GO" id="GO:0071555">
    <property type="term" value="P:cell wall organization"/>
    <property type="evidence" value="ECO:0007669"/>
    <property type="project" value="UniProtKB-KW"/>
</dbReference>
<name>A0AAE9VV89_9GAMM</name>
<dbReference type="EMBL" id="CP114976">
    <property type="protein sequence ID" value="WBE26624.1"/>
    <property type="molecule type" value="Genomic_DNA"/>
</dbReference>
<keyword evidence="7 8" id="KW-0132">Cell division</keyword>
<feature type="domain" description="Mur ligase C-terminal" evidence="9">
    <location>
        <begin position="288"/>
        <end position="404"/>
    </location>
</feature>
<evidence type="ECO:0000256" key="4">
    <source>
        <dbReference type="ARBA" id="ARBA00022598"/>
    </source>
</evidence>
<keyword evidence="7 8" id="KW-0131">Cell cycle</keyword>
<gene>
    <name evidence="7 11" type="primary">murD</name>
    <name evidence="11" type="ORF">O6P33_12930</name>
</gene>
<dbReference type="InterPro" id="IPR013221">
    <property type="entry name" value="Mur_ligase_cen"/>
</dbReference>
<dbReference type="HAMAP" id="MF_00639">
    <property type="entry name" value="MurD"/>
    <property type="match status" value="1"/>
</dbReference>
<dbReference type="Gene3D" id="3.40.1190.10">
    <property type="entry name" value="Mur-like, catalytic domain"/>
    <property type="match status" value="1"/>
</dbReference>
<reference evidence="11 12" key="1">
    <citation type="submission" date="2022-12" db="EMBL/GenBank/DDBJ databases">
        <title>Coexistence and Characterization of a Novel Tigecycline Resistance gene tet(X) variant and blaNDM-1 in a Pseudomonas caeni Isolate of Chicken Origin.</title>
        <authorList>
            <person name="Lu X."/>
            <person name="Zhang L."/>
            <person name="Li R."/>
            <person name="Wang Z."/>
        </authorList>
    </citation>
    <scope>NUCLEOTIDE SEQUENCE [LARGE SCALE GENOMIC DNA]</scope>
    <source>
        <strain evidence="11 12">CE14</strain>
    </source>
</reference>
<dbReference type="GO" id="GO:0005737">
    <property type="term" value="C:cytoplasm"/>
    <property type="evidence" value="ECO:0007669"/>
    <property type="project" value="UniProtKB-SubCell"/>
</dbReference>
<proteinExistence type="inferred from homology"/>
<keyword evidence="5 7" id="KW-0547">Nucleotide-binding</keyword>
<dbReference type="GO" id="GO:0008764">
    <property type="term" value="F:UDP-N-acetylmuramoylalanine-D-glutamate ligase activity"/>
    <property type="evidence" value="ECO:0007669"/>
    <property type="project" value="UniProtKB-UniRule"/>
</dbReference>
<organism evidence="11 12">
    <name type="scientific">Denitrificimonas caeni</name>
    <dbReference type="NCBI Taxonomy" id="521720"/>
    <lineage>
        <taxon>Bacteria</taxon>
        <taxon>Pseudomonadati</taxon>
        <taxon>Pseudomonadota</taxon>
        <taxon>Gammaproteobacteria</taxon>
        <taxon>Pseudomonadales</taxon>
        <taxon>Pseudomonadaceae</taxon>
        <taxon>Denitrificimonas</taxon>
    </lineage>
</organism>
<evidence type="ECO:0000256" key="3">
    <source>
        <dbReference type="ARBA" id="ARBA00022490"/>
    </source>
</evidence>
<evidence type="ECO:0000313" key="12">
    <source>
        <dbReference type="Proteomes" id="UP001212189"/>
    </source>
</evidence>
<dbReference type="Gene3D" id="3.40.50.720">
    <property type="entry name" value="NAD(P)-binding Rossmann-like Domain"/>
    <property type="match status" value="1"/>
</dbReference>
<dbReference type="InterPro" id="IPR036615">
    <property type="entry name" value="Mur_ligase_C_dom_sf"/>
</dbReference>
<dbReference type="PANTHER" id="PTHR43692:SF1">
    <property type="entry name" value="UDP-N-ACETYLMURAMOYLALANINE--D-GLUTAMATE LIGASE"/>
    <property type="match status" value="1"/>
</dbReference>
<comment type="pathway">
    <text evidence="2 7 8">Cell wall biogenesis; peptidoglycan biosynthesis.</text>
</comment>
<dbReference type="InterPro" id="IPR036565">
    <property type="entry name" value="Mur-like_cat_sf"/>
</dbReference>
<comment type="function">
    <text evidence="7 8">Cell wall formation. Catalyzes the addition of glutamate to the nucleotide precursor UDP-N-acetylmuramoyl-L-alanine (UMA).</text>
</comment>
<dbReference type="GO" id="GO:0008360">
    <property type="term" value="P:regulation of cell shape"/>
    <property type="evidence" value="ECO:0007669"/>
    <property type="project" value="UniProtKB-KW"/>
</dbReference>
<dbReference type="GO" id="GO:0009252">
    <property type="term" value="P:peptidoglycan biosynthetic process"/>
    <property type="evidence" value="ECO:0007669"/>
    <property type="project" value="UniProtKB-UniRule"/>
</dbReference>
<feature type="binding site" evidence="7">
    <location>
        <begin position="97"/>
        <end position="103"/>
    </location>
    <ligand>
        <name>ATP</name>
        <dbReference type="ChEBI" id="CHEBI:30616"/>
    </ligand>
</feature>
<dbReference type="Pfam" id="PF02875">
    <property type="entry name" value="Mur_ligase_C"/>
    <property type="match status" value="1"/>
</dbReference>
<dbReference type="EC" id="6.3.2.9" evidence="7 8"/>
<evidence type="ECO:0000256" key="1">
    <source>
        <dbReference type="ARBA" id="ARBA00004496"/>
    </source>
</evidence>
<evidence type="ECO:0000256" key="7">
    <source>
        <dbReference type="HAMAP-Rule" id="MF_00639"/>
    </source>
</evidence>
<dbReference type="InterPro" id="IPR004101">
    <property type="entry name" value="Mur_ligase_C"/>
</dbReference>